<dbReference type="EMBL" id="ML976377">
    <property type="protein sequence ID" value="KAF1934772.1"/>
    <property type="molecule type" value="Genomic_DNA"/>
</dbReference>
<organism evidence="2 3">
    <name type="scientific">Clathrospora elynae</name>
    <dbReference type="NCBI Taxonomy" id="706981"/>
    <lineage>
        <taxon>Eukaryota</taxon>
        <taxon>Fungi</taxon>
        <taxon>Dikarya</taxon>
        <taxon>Ascomycota</taxon>
        <taxon>Pezizomycotina</taxon>
        <taxon>Dothideomycetes</taxon>
        <taxon>Pleosporomycetidae</taxon>
        <taxon>Pleosporales</taxon>
        <taxon>Diademaceae</taxon>
        <taxon>Clathrospora</taxon>
    </lineage>
</organism>
<reference evidence="2" key="1">
    <citation type="journal article" date="2020" name="Stud. Mycol.">
        <title>101 Dothideomycetes genomes: a test case for predicting lifestyles and emergence of pathogens.</title>
        <authorList>
            <person name="Haridas S."/>
            <person name="Albert R."/>
            <person name="Binder M."/>
            <person name="Bloem J."/>
            <person name="Labutti K."/>
            <person name="Salamov A."/>
            <person name="Andreopoulos B."/>
            <person name="Baker S."/>
            <person name="Barry K."/>
            <person name="Bills G."/>
            <person name="Bluhm B."/>
            <person name="Cannon C."/>
            <person name="Castanera R."/>
            <person name="Culley D."/>
            <person name="Daum C."/>
            <person name="Ezra D."/>
            <person name="Gonzalez J."/>
            <person name="Henrissat B."/>
            <person name="Kuo A."/>
            <person name="Liang C."/>
            <person name="Lipzen A."/>
            <person name="Lutzoni F."/>
            <person name="Magnuson J."/>
            <person name="Mondo S."/>
            <person name="Nolan M."/>
            <person name="Ohm R."/>
            <person name="Pangilinan J."/>
            <person name="Park H.-J."/>
            <person name="Ramirez L."/>
            <person name="Alfaro M."/>
            <person name="Sun H."/>
            <person name="Tritt A."/>
            <person name="Yoshinaga Y."/>
            <person name="Zwiers L.-H."/>
            <person name="Turgeon B."/>
            <person name="Goodwin S."/>
            <person name="Spatafora J."/>
            <person name="Crous P."/>
            <person name="Grigoriev I."/>
        </authorList>
    </citation>
    <scope>NUCLEOTIDE SEQUENCE</scope>
    <source>
        <strain evidence="2">CBS 161.51</strain>
    </source>
</reference>
<evidence type="ECO:0000313" key="3">
    <source>
        <dbReference type="Proteomes" id="UP000800038"/>
    </source>
</evidence>
<accession>A0A6A5S3Q4</accession>
<dbReference type="OrthoDB" id="10642048at2759"/>
<dbReference type="Proteomes" id="UP000800038">
    <property type="component" value="Unassembled WGS sequence"/>
</dbReference>
<keyword evidence="3" id="KW-1185">Reference proteome</keyword>
<proteinExistence type="predicted"/>
<keyword evidence="1" id="KW-0812">Transmembrane</keyword>
<protein>
    <submittedName>
        <fullName evidence="2">Uncharacterized protein</fullName>
    </submittedName>
</protein>
<evidence type="ECO:0000313" key="2">
    <source>
        <dbReference type="EMBL" id="KAF1934772.1"/>
    </source>
</evidence>
<evidence type="ECO:0000256" key="1">
    <source>
        <dbReference type="SAM" id="Phobius"/>
    </source>
</evidence>
<dbReference type="AlphaFoldDB" id="A0A6A5S3Q4"/>
<sequence length="64" mass="7080">MAAHTEDWLKASAVDLAIYNKRASAGLLVPIALGRSIPLIVTLYHHQGDQARRMGRLLRLVLMS</sequence>
<feature type="transmembrane region" description="Helical" evidence="1">
    <location>
        <begin position="25"/>
        <end position="44"/>
    </location>
</feature>
<gene>
    <name evidence="2" type="ORF">EJ02DRAFT_460926</name>
</gene>
<keyword evidence="1" id="KW-0472">Membrane</keyword>
<name>A0A6A5S3Q4_9PLEO</name>
<keyword evidence="1" id="KW-1133">Transmembrane helix</keyword>